<comment type="similarity">
    <text evidence="1">Belongs to the RRN3 family.</text>
</comment>
<dbReference type="EMBL" id="VIBQ01000086">
    <property type="protein sequence ID" value="KAB8681459.1"/>
    <property type="molecule type" value="Genomic_DNA"/>
</dbReference>
<sequence length="150" mass="17152">MLMHVVLSGMWYVFLAKQCVVPLENPHVNLLVIYVENMLKLESVAIGEFVRSIMLMGLMDMLIEFDVEIGWDDILQDDSSKGIFQMELENVDEIAYYNEEDGTELLRELSRKSLGGNSIAEKFDSLMVQTFEHLESCKDSGRLVKVLLNV</sequence>
<evidence type="ECO:0000256" key="1">
    <source>
        <dbReference type="ARBA" id="ARBA00010098"/>
    </source>
</evidence>
<reference evidence="3 4" key="1">
    <citation type="submission" date="2019-06" db="EMBL/GenBank/DDBJ databases">
        <title>A chromosomal-level reference genome of Carpinus fangiana (Coryloideae, Betulaceae).</title>
        <authorList>
            <person name="Yang X."/>
            <person name="Wang Z."/>
            <person name="Zhang L."/>
            <person name="Hao G."/>
            <person name="Liu J."/>
            <person name="Yang Y."/>
        </authorList>
    </citation>
    <scope>NUCLEOTIDE SEQUENCE [LARGE SCALE GENOMIC DNA]</scope>
    <source>
        <strain evidence="3">Cfa_2016G</strain>
        <tissue evidence="3">Leaf</tissue>
    </source>
</reference>
<dbReference type="PANTHER" id="PTHR12790">
    <property type="entry name" value="TRANSCRIPTION INITIATION FACTOR IA RRN3"/>
    <property type="match status" value="1"/>
</dbReference>
<organism evidence="3 4">
    <name type="scientific">Carpinus fangiana</name>
    <dbReference type="NCBI Taxonomy" id="176857"/>
    <lineage>
        <taxon>Eukaryota</taxon>
        <taxon>Viridiplantae</taxon>
        <taxon>Streptophyta</taxon>
        <taxon>Embryophyta</taxon>
        <taxon>Tracheophyta</taxon>
        <taxon>Spermatophyta</taxon>
        <taxon>Magnoliopsida</taxon>
        <taxon>eudicotyledons</taxon>
        <taxon>Gunneridae</taxon>
        <taxon>Pentapetalae</taxon>
        <taxon>rosids</taxon>
        <taxon>fabids</taxon>
        <taxon>Fagales</taxon>
        <taxon>Betulaceae</taxon>
        <taxon>Carpinus</taxon>
    </lineage>
</organism>
<dbReference type="AlphaFoldDB" id="A0A5N6L688"/>
<evidence type="ECO:0000256" key="2">
    <source>
        <dbReference type="SAM" id="SignalP"/>
    </source>
</evidence>
<evidence type="ECO:0000313" key="3">
    <source>
        <dbReference type="EMBL" id="KAB8681459.1"/>
    </source>
</evidence>
<dbReference type="GO" id="GO:0006361">
    <property type="term" value="P:transcription initiation at RNA polymerase I promoter"/>
    <property type="evidence" value="ECO:0007669"/>
    <property type="project" value="InterPro"/>
</dbReference>
<evidence type="ECO:0000313" key="4">
    <source>
        <dbReference type="Proteomes" id="UP000327013"/>
    </source>
</evidence>
<dbReference type="GO" id="GO:0001042">
    <property type="term" value="F:RNA polymerase I core binding"/>
    <property type="evidence" value="ECO:0007669"/>
    <property type="project" value="TreeGrafter"/>
</dbReference>
<keyword evidence="4" id="KW-1185">Reference proteome</keyword>
<dbReference type="Pfam" id="PF05327">
    <property type="entry name" value="RRN3"/>
    <property type="match status" value="1"/>
</dbReference>
<comment type="caution">
    <text evidence="3">The sequence shown here is derived from an EMBL/GenBank/DDBJ whole genome shotgun (WGS) entry which is preliminary data.</text>
</comment>
<dbReference type="OrthoDB" id="26970at2759"/>
<accession>A0A5N6L688</accession>
<feature type="signal peptide" evidence="2">
    <location>
        <begin position="1"/>
        <end position="16"/>
    </location>
</feature>
<name>A0A5N6L688_9ROSI</name>
<dbReference type="InterPro" id="IPR007991">
    <property type="entry name" value="RNA_pol_I_trans_ini_fac_RRN3"/>
</dbReference>
<dbReference type="GO" id="GO:0001181">
    <property type="term" value="F:RNA polymerase I general transcription initiation factor activity"/>
    <property type="evidence" value="ECO:0007669"/>
    <property type="project" value="InterPro"/>
</dbReference>
<keyword evidence="2" id="KW-0732">Signal</keyword>
<gene>
    <name evidence="3" type="ORF">FH972_026338</name>
</gene>
<dbReference type="Proteomes" id="UP000327013">
    <property type="component" value="Unassembled WGS sequence"/>
</dbReference>
<proteinExistence type="inferred from homology"/>
<dbReference type="GO" id="GO:0005634">
    <property type="term" value="C:nucleus"/>
    <property type="evidence" value="ECO:0007669"/>
    <property type="project" value="TreeGrafter"/>
</dbReference>
<dbReference type="PANTHER" id="PTHR12790:SF0">
    <property type="entry name" value="RNA POLYMERASE I-SPECIFIC TRANSCRIPTION INITIATION FACTOR RRN3-RELATED"/>
    <property type="match status" value="1"/>
</dbReference>
<feature type="chain" id="PRO_5024454740" evidence="2">
    <location>
        <begin position="17"/>
        <end position="150"/>
    </location>
</feature>
<protein>
    <submittedName>
        <fullName evidence="3">Uncharacterized protein</fullName>
    </submittedName>
</protein>